<feature type="transmembrane region" description="Helical" evidence="1">
    <location>
        <begin position="68"/>
        <end position="88"/>
    </location>
</feature>
<keyword evidence="1" id="KW-0472">Membrane</keyword>
<feature type="domain" description="DUF7088" evidence="2">
    <location>
        <begin position="100"/>
        <end position="183"/>
    </location>
</feature>
<protein>
    <recommendedName>
        <fullName evidence="2">DUF7088 domain-containing protein</fullName>
    </recommendedName>
</protein>
<keyword evidence="1" id="KW-0812">Transmembrane</keyword>
<dbReference type="AlphaFoldDB" id="A0A382QR12"/>
<feature type="transmembrane region" description="Helical" evidence="1">
    <location>
        <begin position="12"/>
        <end position="31"/>
    </location>
</feature>
<keyword evidence="1" id="KW-1133">Transmembrane helix</keyword>
<accession>A0A382QR12</accession>
<evidence type="ECO:0000259" key="2">
    <source>
        <dbReference type="Pfam" id="PF23357"/>
    </source>
</evidence>
<proteinExistence type="predicted"/>
<dbReference type="EMBL" id="UINC01116310">
    <property type="protein sequence ID" value="SVC87964.1"/>
    <property type="molecule type" value="Genomic_DNA"/>
</dbReference>
<dbReference type="Pfam" id="PF23357">
    <property type="entry name" value="DUF7088"/>
    <property type="match status" value="1"/>
</dbReference>
<feature type="transmembrane region" description="Helical" evidence="1">
    <location>
        <begin position="37"/>
        <end position="56"/>
    </location>
</feature>
<gene>
    <name evidence="3" type="ORF">METZ01_LOCUS340818</name>
</gene>
<name>A0A382QR12_9ZZZZ</name>
<sequence length="260" mass="28797">MSRLAFLSRFGAAIAVAGGVLLTAGVLSMALASGDTVLPAASGVLGVLLVLLAAVVDREMFQRYGRWLNAFWGTAMVLAIVGMLNFLGQRYSDRFDLTEGQLHSLSDLTVQTLEGLETDVTALAFMEGGANLELRSLLEQFDVHGGGRFQFEFIDPDRDPARAQAFDITAYNTLVVEAEGRRQNVMDLSEKEITNRILKVVRNRQERVYVSVGHGERAIQAGDRSGLERMRERLQEIDYVVRDSLFLAREGRVPEDCRVL</sequence>
<reference evidence="3" key="1">
    <citation type="submission" date="2018-05" db="EMBL/GenBank/DDBJ databases">
        <authorList>
            <person name="Lanie J.A."/>
            <person name="Ng W.-L."/>
            <person name="Kazmierczak K.M."/>
            <person name="Andrzejewski T.M."/>
            <person name="Davidsen T.M."/>
            <person name="Wayne K.J."/>
            <person name="Tettelin H."/>
            <person name="Glass J.I."/>
            <person name="Rusch D."/>
            <person name="Podicherti R."/>
            <person name="Tsui H.-C.T."/>
            <person name="Winkler M.E."/>
        </authorList>
    </citation>
    <scope>NUCLEOTIDE SEQUENCE</scope>
</reference>
<evidence type="ECO:0000313" key="3">
    <source>
        <dbReference type="EMBL" id="SVC87964.1"/>
    </source>
</evidence>
<organism evidence="3">
    <name type="scientific">marine metagenome</name>
    <dbReference type="NCBI Taxonomy" id="408172"/>
    <lineage>
        <taxon>unclassified sequences</taxon>
        <taxon>metagenomes</taxon>
        <taxon>ecological metagenomes</taxon>
    </lineage>
</organism>
<feature type="non-terminal residue" evidence="3">
    <location>
        <position position="260"/>
    </location>
</feature>
<evidence type="ECO:0000256" key="1">
    <source>
        <dbReference type="SAM" id="Phobius"/>
    </source>
</evidence>
<dbReference type="InterPro" id="IPR055396">
    <property type="entry name" value="DUF7088"/>
</dbReference>